<comment type="cofactor">
    <cofactor evidence="1">
        <name>pyridoxal 5'-phosphate</name>
        <dbReference type="ChEBI" id="CHEBI:597326"/>
    </cofactor>
</comment>
<protein>
    <recommendedName>
        <fullName evidence="3">Aminotransferase class V domain-containing protein</fullName>
    </recommendedName>
</protein>
<gene>
    <name evidence="4" type="ORF">HMPREF9470_00196</name>
</gene>
<dbReference type="PATRIC" id="fig|742734.4.peg.212"/>
<dbReference type="GeneID" id="93163676"/>
<comment type="caution">
    <text evidence="4">The sequence shown here is derived from an EMBL/GenBank/DDBJ whole genome shotgun (WGS) entry which is preliminary data.</text>
</comment>
<dbReference type="SUPFAM" id="SSF53383">
    <property type="entry name" value="PLP-dependent transferases"/>
    <property type="match status" value="1"/>
</dbReference>
<evidence type="ECO:0000256" key="2">
    <source>
        <dbReference type="ARBA" id="ARBA00022898"/>
    </source>
</evidence>
<dbReference type="EMBL" id="ADLK01000045">
    <property type="protein sequence ID" value="KMW13275.1"/>
    <property type="molecule type" value="Genomic_DNA"/>
</dbReference>
<dbReference type="PANTHER" id="PTHR43586">
    <property type="entry name" value="CYSTEINE DESULFURASE"/>
    <property type="match status" value="1"/>
</dbReference>
<dbReference type="OrthoDB" id="7801625at2"/>
<dbReference type="Pfam" id="PF00266">
    <property type="entry name" value="Aminotran_5"/>
    <property type="match status" value="1"/>
</dbReference>
<dbReference type="AlphaFoldDB" id="A0A0J9EC44"/>
<keyword evidence="2" id="KW-0663">Pyridoxal phosphate</keyword>
<proteinExistence type="predicted"/>
<dbReference type="InterPro" id="IPR015421">
    <property type="entry name" value="PyrdxlP-dep_Trfase_major"/>
</dbReference>
<dbReference type="RefSeq" id="WP_007869674.1">
    <property type="nucleotide sequence ID" value="NZ_KQ235875.1"/>
</dbReference>
<dbReference type="Gene3D" id="3.40.640.10">
    <property type="entry name" value="Type I PLP-dependent aspartate aminotransferase-like (Major domain)"/>
    <property type="match status" value="1"/>
</dbReference>
<evidence type="ECO:0000313" key="4">
    <source>
        <dbReference type="EMBL" id="KMW13275.1"/>
    </source>
</evidence>
<evidence type="ECO:0000313" key="5">
    <source>
        <dbReference type="Proteomes" id="UP000037392"/>
    </source>
</evidence>
<dbReference type="InterPro" id="IPR000192">
    <property type="entry name" value="Aminotrans_V_dom"/>
</dbReference>
<evidence type="ECO:0000259" key="3">
    <source>
        <dbReference type="Pfam" id="PF00266"/>
    </source>
</evidence>
<dbReference type="Proteomes" id="UP000037392">
    <property type="component" value="Unassembled WGS sequence"/>
</dbReference>
<organism evidence="4 5">
    <name type="scientific">[Clostridium] citroniae WAL-19142</name>
    <dbReference type="NCBI Taxonomy" id="742734"/>
    <lineage>
        <taxon>Bacteria</taxon>
        <taxon>Bacillati</taxon>
        <taxon>Bacillota</taxon>
        <taxon>Clostridia</taxon>
        <taxon>Lachnospirales</taxon>
        <taxon>Lachnospiraceae</taxon>
        <taxon>Enterocloster</taxon>
    </lineage>
</organism>
<name>A0A0J9EC44_9FIRM</name>
<dbReference type="InterPro" id="IPR015424">
    <property type="entry name" value="PyrdxlP-dep_Trfase"/>
</dbReference>
<sequence length="428" mass="48141">MNIKDYPQGLLFDEKLQAEIKERFWNVDSDPEAGKRLFFENAGGSLRLKAVNRAYEEADTFPDCDSRKHPRAKALRQLTLNGFRDLRIMFNAPKYGQIIAEKSSSKVMFEMVRTVLENVRGTNVVVTDLDHPSAYDSVMYYGRKAGMEVRIAKPNKVTGGIDVEEIERLVDKDTALLVCIYASNHTGAVMDMKEIVARARAAKPDLYIISDAVQHMPHGLVDVQDLNLDGINFAAYKIFGCRGFGAGYVSDRLAALDHPGIFGNLGDPWEIGGPAPAMYASVSAIVDHVCWIGSRYIDSTDRRELYVEGMERIEMHERALLYRALEGTKEVPGIRHIPHARVEFDRESLENRDFIMPLTFDNISCPDAVTEYVKRDVIVYDRSDSNYYSVRSLHPFDLAGIVRVSPLHCHGVEDIDTFLKATAQIAAL</sequence>
<reference evidence="4 5" key="1">
    <citation type="submission" date="2011-04" db="EMBL/GenBank/DDBJ databases">
        <title>The Genome Sequence of Clostridium citroniae WAL-19142.</title>
        <authorList>
            <consortium name="The Broad Institute Genome Sequencing Platform"/>
            <person name="Earl A."/>
            <person name="Ward D."/>
            <person name="Feldgarden M."/>
            <person name="Gevers D."/>
            <person name="Warren Y.A."/>
            <person name="Tyrrell K.L."/>
            <person name="Citron D.M."/>
            <person name="Goldstein E.J."/>
            <person name="Daigneault M."/>
            <person name="Allen-Vercoe E."/>
            <person name="Young S.K."/>
            <person name="Zeng Q."/>
            <person name="Gargeya S."/>
            <person name="Fitzgerald M."/>
            <person name="Haas B."/>
            <person name="Abouelleil A."/>
            <person name="Alvarado L."/>
            <person name="Arachchi H.M."/>
            <person name="Berlin A."/>
            <person name="Brown A."/>
            <person name="Chapman S.B."/>
            <person name="Chen Z."/>
            <person name="Dunbar C."/>
            <person name="Freedman E."/>
            <person name="Gearin G."/>
            <person name="Gellesch M."/>
            <person name="Goldberg J."/>
            <person name="Griggs A."/>
            <person name="Gujja S."/>
            <person name="Heilman E.R."/>
            <person name="Heiman D."/>
            <person name="Howarth C."/>
            <person name="Larson L."/>
            <person name="Lui A."/>
            <person name="MacDonald P.J."/>
            <person name="Mehta T."/>
            <person name="Montmayeur A."/>
            <person name="Murphy C."/>
            <person name="Neiman D."/>
            <person name="Pearson M."/>
            <person name="Priest M."/>
            <person name="Roberts A."/>
            <person name="Saif S."/>
            <person name="Shea T."/>
            <person name="Shenoy N."/>
            <person name="Sisk P."/>
            <person name="Stolte C."/>
            <person name="Sykes S."/>
            <person name="White J."/>
            <person name="Yandava C."/>
            <person name="Wortman J."/>
            <person name="Nusbaum C."/>
            <person name="Birren B."/>
        </authorList>
    </citation>
    <scope>NUCLEOTIDE SEQUENCE [LARGE SCALE GENOMIC DNA]</scope>
    <source>
        <strain evidence="4 5">WAL-19142</strain>
    </source>
</reference>
<dbReference type="PANTHER" id="PTHR43586:SF8">
    <property type="entry name" value="CYSTEINE DESULFURASE 1, CHLOROPLASTIC"/>
    <property type="match status" value="1"/>
</dbReference>
<accession>A0A0J9EC44</accession>
<dbReference type="InterPro" id="IPR015422">
    <property type="entry name" value="PyrdxlP-dep_Trfase_small"/>
</dbReference>
<dbReference type="GO" id="GO:0003824">
    <property type="term" value="F:catalytic activity"/>
    <property type="evidence" value="ECO:0007669"/>
    <property type="project" value="UniProtKB-ARBA"/>
</dbReference>
<evidence type="ECO:0000256" key="1">
    <source>
        <dbReference type="ARBA" id="ARBA00001933"/>
    </source>
</evidence>
<feature type="domain" description="Aminotransferase class V" evidence="3">
    <location>
        <begin position="39"/>
        <end position="255"/>
    </location>
</feature>
<dbReference type="Gene3D" id="3.90.1150.10">
    <property type="entry name" value="Aspartate Aminotransferase, domain 1"/>
    <property type="match status" value="1"/>
</dbReference>